<dbReference type="SUPFAM" id="SSF51004">
    <property type="entry name" value="C-terminal (heme d1) domain of cytochrome cd1-nitrite reductase"/>
    <property type="match status" value="1"/>
</dbReference>
<dbReference type="InterPro" id="IPR011048">
    <property type="entry name" value="Haem_d1_sf"/>
</dbReference>
<keyword evidence="3" id="KW-1185">Reference proteome</keyword>
<gene>
    <name evidence="2" type="ORF">PI95_011870</name>
</gene>
<dbReference type="Pfam" id="PF08309">
    <property type="entry name" value="LVIVD"/>
    <property type="match status" value="3"/>
</dbReference>
<evidence type="ECO:0000313" key="3">
    <source>
        <dbReference type="Proteomes" id="UP000031549"/>
    </source>
</evidence>
<dbReference type="AlphaFoldDB" id="A0A846H7D6"/>
<proteinExistence type="predicted"/>
<dbReference type="Proteomes" id="UP000031549">
    <property type="component" value="Unassembled WGS sequence"/>
</dbReference>
<keyword evidence="1" id="KW-0732">Signal</keyword>
<evidence type="ECO:0000313" key="2">
    <source>
        <dbReference type="EMBL" id="NEU73242.1"/>
    </source>
</evidence>
<name>A0A846H7D6_9CYAN</name>
<sequence length="452" mass="50142">MCGICNRRAFLATTTAAFASAVLGAEVAGQQPTHRELDNSNSSFKPQSNIIADNVRAVGYSDLDGRPAFKISIREHKGRWYLYTGHFWHSGWSIIDVTDPTKPKVAKFVEGPKNSWTLQMELSGNIMITALEQIFPNFGGNPAKPFDEGVLIWDISDPVNPQKLGQFRTGGTGTHRNFYAGGRYMHLAAGMPGYEGNIYVIVDISDPASPHEVGRWWVPGQHTAGGEKPSAEYISHHGPPYIVGNLAYLSYGSAGMIVLDISDVSKPRQIGKLPFSPPFHSRFGVHSVLPLPEKGIAYVASEDVSYGKGPMAHASIVDIRDPENPFLLSIMPRPVPPTGYGYRDFSEKGGWQGPHNINHLQHNPDVEKQGDLLYLAYFNAGLRIFDVSHPRLPQEVGYFIPPDPKKRFGPMPEGRLVVQTEDVLVDRRGYIYITHKNQGLWILKYQGRKPSQ</sequence>
<feature type="chain" id="PRO_5032862908" description="LVIVD repeat-containing protein" evidence="1">
    <location>
        <begin position="25"/>
        <end position="452"/>
    </location>
</feature>
<feature type="signal peptide" evidence="1">
    <location>
        <begin position="1"/>
        <end position="24"/>
    </location>
</feature>
<evidence type="ECO:0008006" key="4">
    <source>
        <dbReference type="Google" id="ProtNLM"/>
    </source>
</evidence>
<evidence type="ECO:0000256" key="1">
    <source>
        <dbReference type="SAM" id="SignalP"/>
    </source>
</evidence>
<accession>A0A846H7D6</accession>
<dbReference type="InterPro" id="IPR013211">
    <property type="entry name" value="LVIVD"/>
</dbReference>
<dbReference type="EMBL" id="JTCM02000020">
    <property type="protein sequence ID" value="NEU73242.1"/>
    <property type="molecule type" value="Genomic_DNA"/>
</dbReference>
<organism evidence="2 3">
    <name type="scientific">Hassallia byssoidea VB512170</name>
    <dbReference type="NCBI Taxonomy" id="1304833"/>
    <lineage>
        <taxon>Bacteria</taxon>
        <taxon>Bacillati</taxon>
        <taxon>Cyanobacteriota</taxon>
        <taxon>Cyanophyceae</taxon>
        <taxon>Nostocales</taxon>
        <taxon>Tolypothrichaceae</taxon>
        <taxon>Hassallia</taxon>
    </lineage>
</organism>
<comment type="caution">
    <text evidence="2">The sequence shown here is derived from an EMBL/GenBank/DDBJ whole genome shotgun (WGS) entry which is preliminary data.</text>
</comment>
<protein>
    <recommendedName>
        <fullName evidence="4">LVIVD repeat-containing protein</fullName>
    </recommendedName>
</protein>
<reference evidence="2 3" key="1">
    <citation type="journal article" date="2015" name="Genome Announc.">
        <title>Draft Genome Sequence of Cyanobacterium Hassallia byssoidea Strain VB512170, Isolated from Monuments in India.</title>
        <authorList>
            <person name="Singh D."/>
            <person name="Chandrababunaidu M.M."/>
            <person name="Panda A."/>
            <person name="Sen D."/>
            <person name="Bhattacharyya S."/>
            <person name="Adhikary S.P."/>
            <person name="Tripathy S."/>
        </authorList>
    </citation>
    <scope>NUCLEOTIDE SEQUENCE [LARGE SCALE GENOMIC DNA]</scope>
    <source>
        <strain evidence="2 3">VB512170</strain>
    </source>
</reference>